<keyword evidence="9" id="KW-1185">Reference proteome</keyword>
<keyword evidence="2" id="KW-0378">Hydrolase</keyword>
<dbReference type="InterPro" id="IPR001650">
    <property type="entry name" value="Helicase_C-like"/>
</dbReference>
<feature type="domain" description="Helicase C-terminal" evidence="7">
    <location>
        <begin position="685"/>
        <end position="879"/>
    </location>
</feature>
<dbReference type="InterPro" id="IPR057342">
    <property type="entry name" value="DEXDc_RapA"/>
</dbReference>
<dbReference type="InterPro" id="IPR049730">
    <property type="entry name" value="SNF2/RAD54-like_C"/>
</dbReference>
<dbReference type="PROSITE" id="PS51194">
    <property type="entry name" value="HELICASE_CTER"/>
    <property type="match status" value="1"/>
</dbReference>
<dbReference type="RefSeq" id="WP_011640952.1">
    <property type="nucleotide sequence ID" value="NC_008346.1"/>
</dbReference>
<dbReference type="Pfam" id="PF00271">
    <property type="entry name" value="Helicase_C"/>
    <property type="match status" value="1"/>
</dbReference>
<dbReference type="HOGENOM" id="CLU_008466_2_0_9"/>
<dbReference type="Pfam" id="PF13091">
    <property type="entry name" value="PLDc_2"/>
    <property type="match status" value="1"/>
</dbReference>
<dbReference type="GO" id="GO:0016787">
    <property type="term" value="F:hydrolase activity"/>
    <property type="evidence" value="ECO:0007669"/>
    <property type="project" value="UniProtKB-KW"/>
</dbReference>
<dbReference type="SMART" id="SM00487">
    <property type="entry name" value="DEXDc"/>
    <property type="match status" value="1"/>
</dbReference>
<dbReference type="GO" id="GO:0004386">
    <property type="term" value="F:helicase activity"/>
    <property type="evidence" value="ECO:0007669"/>
    <property type="project" value="UniProtKB-KW"/>
</dbReference>
<dbReference type="AlphaFoldDB" id="Q0AWQ1"/>
<evidence type="ECO:0000256" key="3">
    <source>
        <dbReference type="ARBA" id="ARBA00022806"/>
    </source>
</evidence>
<evidence type="ECO:0000259" key="6">
    <source>
        <dbReference type="PROSITE" id="PS51192"/>
    </source>
</evidence>
<dbReference type="eggNOG" id="COG0553">
    <property type="taxonomic scope" value="Bacteria"/>
</dbReference>
<evidence type="ECO:0000256" key="5">
    <source>
        <dbReference type="SAM" id="Coils"/>
    </source>
</evidence>
<keyword evidence="3 8" id="KW-0347">Helicase</keyword>
<protein>
    <submittedName>
        <fullName evidence="8">DEAD/DEAH box helicase-like protein</fullName>
    </submittedName>
</protein>
<dbReference type="InterPro" id="IPR025202">
    <property type="entry name" value="PLD-like_dom"/>
</dbReference>
<dbReference type="Gene3D" id="3.40.50.10810">
    <property type="entry name" value="Tandem AAA-ATPase domain"/>
    <property type="match status" value="1"/>
</dbReference>
<keyword evidence="5" id="KW-0175">Coiled coil</keyword>
<dbReference type="CDD" id="cd18011">
    <property type="entry name" value="DEXDc_RapA"/>
    <property type="match status" value="1"/>
</dbReference>
<dbReference type="GO" id="GO:0005524">
    <property type="term" value="F:ATP binding"/>
    <property type="evidence" value="ECO:0007669"/>
    <property type="project" value="UniProtKB-KW"/>
</dbReference>
<dbReference type="PANTHER" id="PTHR45766">
    <property type="entry name" value="DNA ANNEALING HELICASE AND ENDONUCLEASE ZRANB3 FAMILY MEMBER"/>
    <property type="match status" value="1"/>
</dbReference>
<feature type="domain" description="Helicase ATP-binding" evidence="6">
    <location>
        <begin position="265"/>
        <end position="426"/>
    </location>
</feature>
<gene>
    <name evidence="8" type="ordered locus">Swol_1550</name>
</gene>
<dbReference type="PROSITE" id="PS51192">
    <property type="entry name" value="HELICASE_ATP_BIND_1"/>
    <property type="match status" value="1"/>
</dbReference>
<dbReference type="SMART" id="SM00490">
    <property type="entry name" value="HELICc"/>
    <property type="match status" value="1"/>
</dbReference>
<dbReference type="Gene3D" id="3.40.50.300">
    <property type="entry name" value="P-loop containing nucleotide triphosphate hydrolases"/>
    <property type="match status" value="1"/>
</dbReference>
<name>Q0AWQ1_SYNWW</name>
<feature type="coiled-coil region" evidence="5">
    <location>
        <begin position="875"/>
        <end position="902"/>
    </location>
</feature>
<dbReference type="EMBL" id="CP000448">
    <property type="protein sequence ID" value="ABI68853.1"/>
    <property type="molecule type" value="Genomic_DNA"/>
</dbReference>
<dbReference type="GO" id="GO:0031297">
    <property type="term" value="P:replication fork processing"/>
    <property type="evidence" value="ECO:0007669"/>
    <property type="project" value="TreeGrafter"/>
</dbReference>
<reference evidence="9" key="1">
    <citation type="journal article" date="2010" name="Environ. Microbiol.">
        <title>The genome of Syntrophomonas wolfei: new insights into syntrophic metabolism and biohydrogen production.</title>
        <authorList>
            <person name="Sieber J.R."/>
            <person name="Sims D.R."/>
            <person name="Han C."/>
            <person name="Kim E."/>
            <person name="Lykidis A."/>
            <person name="Lapidus A.L."/>
            <person name="McDonnald E."/>
            <person name="Rohlin L."/>
            <person name="Culley D.E."/>
            <person name="Gunsalus R."/>
            <person name="McInerney M.J."/>
        </authorList>
    </citation>
    <scope>NUCLEOTIDE SEQUENCE [LARGE SCALE GENOMIC DNA]</scope>
    <source>
        <strain evidence="9">DSM 2245B / Goettingen</strain>
    </source>
</reference>
<dbReference type="Pfam" id="PF00176">
    <property type="entry name" value="SNF2-rel_dom"/>
    <property type="match status" value="1"/>
</dbReference>
<dbReference type="CDD" id="cd10311">
    <property type="entry name" value="PLDc_N_DEXD_c"/>
    <property type="match status" value="1"/>
</dbReference>
<dbReference type="InterPro" id="IPR038718">
    <property type="entry name" value="SNF2-like_sf"/>
</dbReference>
<proteinExistence type="predicted"/>
<dbReference type="CDD" id="cd18793">
    <property type="entry name" value="SF2_C_SNF"/>
    <property type="match status" value="1"/>
</dbReference>
<evidence type="ECO:0000256" key="1">
    <source>
        <dbReference type="ARBA" id="ARBA00022741"/>
    </source>
</evidence>
<dbReference type="Proteomes" id="UP000001968">
    <property type="component" value="Chromosome"/>
</dbReference>
<evidence type="ECO:0000259" key="7">
    <source>
        <dbReference type="PROSITE" id="PS51194"/>
    </source>
</evidence>
<keyword evidence="1" id="KW-0547">Nucleotide-binding</keyword>
<dbReference type="InterPro" id="IPR014001">
    <property type="entry name" value="Helicase_ATP-bd"/>
</dbReference>
<dbReference type="InterPro" id="IPR000330">
    <property type="entry name" value="SNF2_N"/>
</dbReference>
<evidence type="ECO:0000256" key="4">
    <source>
        <dbReference type="ARBA" id="ARBA00022840"/>
    </source>
</evidence>
<dbReference type="SUPFAM" id="SSF56024">
    <property type="entry name" value="Phospholipase D/nuclease"/>
    <property type="match status" value="1"/>
</dbReference>
<dbReference type="SUPFAM" id="SSF52540">
    <property type="entry name" value="P-loop containing nucleoside triphosphate hydrolases"/>
    <property type="match status" value="2"/>
</dbReference>
<accession>Q0AWQ1</accession>
<dbReference type="STRING" id="335541.Swol_1550"/>
<sequence length="1085" mass="124955">MFPIKQILDNRRRGNVGDYLAENIDKNARLSIVSAYFTIYAYNELKAQLNKIEQLRFLFGEPTFVRDENFKENRQFIMEKTGRENAVAGTDVEIKLKNSLTQKNIALECSAWIRQKVEIRSLVKPDFLHGKAYIMQNPGGNDSAIVGSSNFTVSGLGLKGHSNMELNIVSNEPENIKELLSWFDEIWDHPDMIEDVKEQVLENISHLFVENSPEFLYFVTIYNIFKSFVEEMDEEDIMGQRTGFADTRIWNMLYNFQKDGVIGAINKLEHHGGCILADSVGLGKTFEALAVIKYYELKNDRVLVLAPKKLRENWSVYTNNDVRNILSQDRFNYDLLNHSDLSRESGKSGDINLETLNWGNYDLVVIDESHNFRNNPPVKGRLTRYQKLMQHIIKAGVKTKVLMLSATPVNNRMNDLKNQIAFIIEGNDRALHTSTGIKSIEITLKEAQKRFKRWTELPDDRRTTEALLNALNFDYFTLLNTLTIARSRRHIQRYYKTDDIGDFPKRLDPISIKAEIDLQGEFPQLKAVNTLIRKLHLSLYKPLSYVRPERTRAYSNLYDIELQGSVFRQTDRELSLIGLIRINLFKRLESSVNSFCMSVKRLLNNVNAALDMINNCSEEYFKDADISEIDIDDPQYEDLLLGNKVKVLLNDLDLIRLRQDLEEDQKKLQYLYDVANQIDANRDSKLKNLIKLIDDKQKHPVNAGNKKVLVFTAYADTARYIYDNIAPWAYKQHGLYSALVTGTDAGRTNMKGIRREYNSILTSFSPLSKSRTEISPELVDEIDILIATDCISEGQNLQDCDYLLNYDIHWNPVRIIQRFGRIDRLGSQNDKVQLINFWPNVELDEYINLEARVSNRMVLMDVSATGEENLIKFSEKDLMNDLEYRRQQLQQLQNQILDMEDLSGGISITDLTLDDFRMDLIRFMNTNPGRLEKAPTGLHALVPIKPKLQEEAIPGILFCLKQTDSSDRERQANSLHPYYLVYIGDEGTIRYAHTQPKKILDIYKGLCAGEQDIYKELCDTFNSETGDGANMHKYSHLLETAVNSIIGIKEEKGIESLFTLGGTRILDEQLHGLDDFELISFLIVR</sequence>
<dbReference type="PANTHER" id="PTHR45766:SF6">
    <property type="entry name" value="SWI_SNF-RELATED MATRIX-ASSOCIATED ACTIN-DEPENDENT REGULATOR OF CHROMATIN SUBFAMILY A-LIKE PROTEIN 1"/>
    <property type="match status" value="1"/>
</dbReference>
<keyword evidence="4" id="KW-0067">ATP-binding</keyword>
<evidence type="ECO:0000256" key="2">
    <source>
        <dbReference type="ARBA" id="ARBA00022801"/>
    </source>
</evidence>
<dbReference type="KEGG" id="swo:Swol_1550"/>
<dbReference type="InterPro" id="IPR027417">
    <property type="entry name" value="P-loop_NTPase"/>
</dbReference>
<dbReference type="GO" id="GO:0006281">
    <property type="term" value="P:DNA repair"/>
    <property type="evidence" value="ECO:0007669"/>
    <property type="project" value="TreeGrafter"/>
</dbReference>
<organism evidence="8 9">
    <name type="scientific">Syntrophomonas wolfei subsp. wolfei (strain DSM 2245B / Goettingen)</name>
    <dbReference type="NCBI Taxonomy" id="335541"/>
    <lineage>
        <taxon>Bacteria</taxon>
        <taxon>Bacillati</taxon>
        <taxon>Bacillota</taxon>
        <taxon>Clostridia</taxon>
        <taxon>Eubacteriales</taxon>
        <taxon>Syntrophomonadaceae</taxon>
        <taxon>Syntrophomonas</taxon>
    </lineage>
</organism>
<dbReference type="Gene3D" id="3.30.870.10">
    <property type="entry name" value="Endonuclease Chain A"/>
    <property type="match status" value="1"/>
</dbReference>
<evidence type="ECO:0000313" key="9">
    <source>
        <dbReference type="Proteomes" id="UP000001968"/>
    </source>
</evidence>
<evidence type="ECO:0000313" key="8">
    <source>
        <dbReference type="EMBL" id="ABI68853.1"/>
    </source>
</evidence>